<dbReference type="KEGG" id="cre:CHLRE_02g074950v5"/>
<dbReference type="OrthoDB" id="9999821at2759"/>
<proteinExistence type="predicted"/>
<reference evidence="2 3" key="1">
    <citation type="journal article" date="2007" name="Science">
        <title>The Chlamydomonas genome reveals the evolution of key animal and plant functions.</title>
        <authorList>
            <person name="Merchant S.S."/>
            <person name="Prochnik S.E."/>
            <person name="Vallon O."/>
            <person name="Harris E.H."/>
            <person name="Karpowicz S.J."/>
            <person name="Witman G.B."/>
            <person name="Terry A."/>
            <person name="Salamov A."/>
            <person name="Fritz-Laylin L.K."/>
            <person name="Marechal-Drouard L."/>
            <person name="Marshall W.F."/>
            <person name="Qu L.H."/>
            <person name="Nelson D.R."/>
            <person name="Sanderfoot A.A."/>
            <person name="Spalding M.H."/>
            <person name="Kapitonov V.V."/>
            <person name="Ren Q."/>
            <person name="Ferris P."/>
            <person name="Lindquist E."/>
            <person name="Shapiro H."/>
            <person name="Lucas S.M."/>
            <person name="Grimwood J."/>
            <person name="Schmutz J."/>
            <person name="Cardol P."/>
            <person name="Cerutti H."/>
            <person name="Chanfreau G."/>
            <person name="Chen C.L."/>
            <person name="Cognat V."/>
            <person name="Croft M.T."/>
            <person name="Dent R."/>
            <person name="Dutcher S."/>
            <person name="Fernandez E."/>
            <person name="Fukuzawa H."/>
            <person name="Gonzalez-Ballester D."/>
            <person name="Gonzalez-Halphen D."/>
            <person name="Hallmann A."/>
            <person name="Hanikenne M."/>
            <person name="Hippler M."/>
            <person name="Inwood W."/>
            <person name="Jabbari K."/>
            <person name="Kalanon M."/>
            <person name="Kuras R."/>
            <person name="Lefebvre P.A."/>
            <person name="Lemaire S.D."/>
            <person name="Lobanov A.V."/>
            <person name="Lohr M."/>
            <person name="Manuell A."/>
            <person name="Meier I."/>
            <person name="Mets L."/>
            <person name="Mittag M."/>
            <person name="Mittelmeier T."/>
            <person name="Moroney J.V."/>
            <person name="Moseley J."/>
            <person name="Napoli C."/>
            <person name="Nedelcu A.M."/>
            <person name="Niyogi K."/>
            <person name="Novoselov S.V."/>
            <person name="Paulsen I.T."/>
            <person name="Pazour G."/>
            <person name="Purton S."/>
            <person name="Ral J.P."/>
            <person name="Riano-Pachon D.M."/>
            <person name="Riekhof W."/>
            <person name="Rymarquis L."/>
            <person name="Schroda M."/>
            <person name="Stern D."/>
            <person name="Umen J."/>
            <person name="Willows R."/>
            <person name="Wilson N."/>
            <person name="Zimmer S.L."/>
            <person name="Allmer J."/>
            <person name="Balk J."/>
            <person name="Bisova K."/>
            <person name="Chen C.J."/>
            <person name="Elias M."/>
            <person name="Gendler K."/>
            <person name="Hauser C."/>
            <person name="Lamb M.R."/>
            <person name="Ledford H."/>
            <person name="Long J.C."/>
            <person name="Minagawa J."/>
            <person name="Page M.D."/>
            <person name="Pan J."/>
            <person name="Pootakham W."/>
            <person name="Roje S."/>
            <person name="Rose A."/>
            <person name="Stahlberg E."/>
            <person name="Terauchi A.M."/>
            <person name="Yang P."/>
            <person name="Ball S."/>
            <person name="Bowler C."/>
            <person name="Dieckmann C.L."/>
            <person name="Gladyshev V.N."/>
            <person name="Green P."/>
            <person name="Jorgensen R."/>
            <person name="Mayfield S."/>
            <person name="Mueller-Roeber B."/>
            <person name="Rajamani S."/>
            <person name="Sayre R.T."/>
            <person name="Brokstein P."/>
            <person name="Dubchak I."/>
            <person name="Goodstein D."/>
            <person name="Hornick L."/>
            <person name="Huang Y.W."/>
            <person name="Jhaveri J."/>
            <person name="Luo Y."/>
            <person name="Martinez D."/>
            <person name="Ngau W.C."/>
            <person name="Otillar B."/>
            <person name="Poliakov A."/>
            <person name="Porter A."/>
            <person name="Szajkowski L."/>
            <person name="Werner G."/>
            <person name="Zhou K."/>
            <person name="Grigoriev I.V."/>
            <person name="Rokhsar D.S."/>
            <person name="Grossman A.R."/>
        </authorList>
    </citation>
    <scope>NUCLEOTIDE SEQUENCE [LARGE SCALE GENOMIC DNA]</scope>
    <source>
        <strain evidence="3">CC-503</strain>
    </source>
</reference>
<evidence type="ECO:0000259" key="1">
    <source>
        <dbReference type="Pfam" id="PF19050"/>
    </source>
</evidence>
<dbReference type="STRING" id="3055.A0A2K3E031"/>
<protein>
    <recommendedName>
        <fullName evidence="1">PhoD-like phosphatase domain-containing protein</fullName>
    </recommendedName>
</protein>
<dbReference type="InterPro" id="IPR038607">
    <property type="entry name" value="PhoD-like_sf"/>
</dbReference>
<dbReference type="InterPro" id="IPR018946">
    <property type="entry name" value="PhoD-like_MPP"/>
</dbReference>
<dbReference type="Proteomes" id="UP000006906">
    <property type="component" value="Chromosome 2"/>
</dbReference>
<dbReference type="Gene3D" id="3.60.21.70">
    <property type="entry name" value="PhoD-like phosphatase"/>
    <property type="match status" value="2"/>
</dbReference>
<dbReference type="Pfam" id="PF19050">
    <property type="entry name" value="PhoD_2"/>
    <property type="match status" value="2"/>
</dbReference>
<dbReference type="PANTHER" id="PTHR46689:SF1">
    <property type="entry name" value="PHOD-LIKE PHOSPHATASE DOMAIN-CONTAINING PROTEIN"/>
    <property type="match status" value="1"/>
</dbReference>
<dbReference type="GeneID" id="5727188"/>
<organism evidence="2 3">
    <name type="scientific">Chlamydomonas reinhardtii</name>
    <name type="common">Chlamydomonas smithii</name>
    <dbReference type="NCBI Taxonomy" id="3055"/>
    <lineage>
        <taxon>Eukaryota</taxon>
        <taxon>Viridiplantae</taxon>
        <taxon>Chlorophyta</taxon>
        <taxon>core chlorophytes</taxon>
        <taxon>Chlorophyceae</taxon>
        <taxon>CS clade</taxon>
        <taxon>Chlamydomonadales</taxon>
        <taxon>Chlamydomonadaceae</taxon>
        <taxon>Chlamydomonas</taxon>
    </lineage>
</organism>
<accession>A0A2K3E031</accession>
<sequence length="697" mass="78036">MRWFQRKGTFSERAPCRHQCGPVCEAAEGAEAAALDAVHLDVGTPPVQGCGIENTCCGLKLEAPDTVGPFLKFWGLQRLGEAAETPTNHMAFKEEQLQGSRVSVEGRSSAQRTQAKAAATAASAAEPRVWLGSVLLVTKAPVEQVVVTMQDEAGNPTGSPLAPTLLETYHDWKAVRFMMRVPVAAQETKVFYGVSVRGQALKPQEGERFHFYIAGYQQPAHWGYYSCSGFSLDVPADKREKYWGGMKPLWEDVKKTHGQKPLHLLVGGGDQLYNDDVWTVPELKPFLDMTRKTPADRATKQQAAFTDTMRAAVEAYYFHHYAVHFAQPIIADMYALVPQVMSWVSACLSAAPRATGMDHDIFDGWGSYPPYLQSSTVFKGIFDLANTWYSVFQQHCSKHEKPMVSIYELGCSTAVVTCDQRHLRLRDQILPLEHYMRLTMLCTNLPVHVRHVVMVFTVPVVYPHIRGGQKILSCVGTECMSGMLAKIGASPMNHFNEPELMDDLDDHWTARSHQEERRFLIEHLQMLSRYRGCRVTLLSGDVHVCGAGHLYSHPSPPEGQERQDYRYMPQIVSSAIANPPPPSGLMRVLEYFSAPGKINKYTSYRMDRIIKNKVGVGKILENKRNWCEVVEHDANDTKFPGFITFHLRVEEEPGNNTTMVSYEYPVAPLQPATPGHDDYFDPRTVTTARNACSCMSG</sequence>
<dbReference type="RefSeq" id="XP_042926760.1">
    <property type="nucleotide sequence ID" value="XM_043059126.1"/>
</dbReference>
<dbReference type="InterPro" id="IPR043904">
    <property type="entry name" value="PhoD_2-like"/>
</dbReference>
<dbReference type="GO" id="GO:0016020">
    <property type="term" value="C:membrane"/>
    <property type="evidence" value="ECO:0000318"/>
    <property type="project" value="GO_Central"/>
</dbReference>
<dbReference type="AlphaFoldDB" id="A0A2K3E031"/>
<evidence type="ECO:0000313" key="2">
    <source>
        <dbReference type="EMBL" id="PNW86146.1"/>
    </source>
</evidence>
<gene>
    <name evidence="2" type="ORF">CHLRE_02g074950v5</name>
</gene>
<keyword evidence="3" id="KW-1185">Reference proteome</keyword>
<feature type="domain" description="PhoD-like phosphatase" evidence="1">
    <location>
        <begin position="490"/>
        <end position="590"/>
    </location>
</feature>
<dbReference type="Gramene" id="PNW86146">
    <property type="protein sequence ID" value="PNW86146"/>
    <property type="gene ID" value="CHLRE_02g074950v5"/>
</dbReference>
<dbReference type="PANTHER" id="PTHR46689">
    <property type="entry name" value="MEMBRANE PROTEIN, PUTATIVE-RELATED"/>
    <property type="match status" value="1"/>
</dbReference>
<feature type="domain" description="PhoD-like phosphatase" evidence="1">
    <location>
        <begin position="207"/>
        <end position="477"/>
    </location>
</feature>
<dbReference type="EMBL" id="CM008963">
    <property type="protein sequence ID" value="PNW86146.1"/>
    <property type="molecule type" value="Genomic_DNA"/>
</dbReference>
<evidence type="ECO:0000313" key="3">
    <source>
        <dbReference type="Proteomes" id="UP000006906"/>
    </source>
</evidence>
<dbReference type="PaxDb" id="3055-EDP06604"/>
<dbReference type="ExpressionAtlas" id="A0A2K3E031">
    <property type="expression patterns" value="baseline and differential"/>
</dbReference>
<dbReference type="InParanoid" id="A0A2K3E031"/>
<dbReference type="CDD" id="cd07389">
    <property type="entry name" value="MPP_PhoD"/>
    <property type="match status" value="1"/>
</dbReference>
<name>A0A2K3E031_CHLRE</name>